<comment type="caution">
    <text evidence="1">The sequence shown here is derived from an EMBL/GenBank/DDBJ whole genome shotgun (WGS) entry which is preliminary data.</text>
</comment>
<gene>
    <name evidence="1" type="ORF">ET418_15380</name>
</gene>
<name>A0A5A9X716_9BACT</name>
<evidence type="ECO:0000313" key="1">
    <source>
        <dbReference type="EMBL" id="KAA0888760.1"/>
    </source>
</evidence>
<sequence length="450" mass="49352">MALTGIEIRLNREEYSRFEPARSVVQARIVPTPATALVSESVVVSIEKKGIPIATLPVTFNGDVAKGAVVAFDLNGITDANGITHINRGDYSITATQGSLTTAGTFKVAMITAAELRKSYCQGLHLVAGLKMAPKRQPSVVTGVVITNVSKSTTKGVKALAWDATAKTLTWDGGVATPITEDSIEEILIDAKGNYVETEIDFYALPDANAAEGILIDQQELTDEFLRSEIEKATTEIEDALKVSLEPLRIATDPYYSAPDQGEYFDAKATSLAYYEKDFNQRGMSWHIDLPYHQVVAVDSLVGYLGDTKALELKAGALTVNRKTGNVDVLPYNSQFAMFYAFFLGMNFWGVREYIANFWRYKLLVGVTDKHAELIKMVGYAASISVLITAEQAYRSGMTNESISKDGVSRSTAYNAQGIYDTTIAEYKGWLKDNIPKYRNLYRGMPCVVV</sequence>
<dbReference type="EMBL" id="SRSD01000010">
    <property type="protein sequence ID" value="KAA0888760.1"/>
    <property type="molecule type" value="Genomic_DNA"/>
</dbReference>
<keyword evidence="2" id="KW-1185">Reference proteome</keyword>
<organism evidence="1 2">
    <name type="scientific">Oryzomonas rubra</name>
    <dbReference type="NCBI Taxonomy" id="2509454"/>
    <lineage>
        <taxon>Bacteria</taxon>
        <taxon>Pseudomonadati</taxon>
        <taxon>Thermodesulfobacteriota</taxon>
        <taxon>Desulfuromonadia</taxon>
        <taxon>Geobacterales</taxon>
        <taxon>Geobacteraceae</taxon>
        <taxon>Oryzomonas</taxon>
    </lineage>
</organism>
<accession>A0A5A9X716</accession>
<dbReference type="Proteomes" id="UP000324298">
    <property type="component" value="Unassembled WGS sequence"/>
</dbReference>
<reference evidence="1 2" key="1">
    <citation type="submission" date="2019-04" db="EMBL/GenBank/DDBJ databases">
        <title>Geobacter ruber sp. nov., ferric-reducing bacteria isolated from paddy soil.</title>
        <authorList>
            <person name="Xu Z."/>
            <person name="Masuda Y."/>
            <person name="Itoh H."/>
            <person name="Senoo K."/>
        </authorList>
    </citation>
    <scope>NUCLEOTIDE SEQUENCE [LARGE SCALE GENOMIC DNA]</scope>
    <source>
        <strain evidence="1 2">Red88</strain>
    </source>
</reference>
<dbReference type="RefSeq" id="WP_149309079.1">
    <property type="nucleotide sequence ID" value="NZ_SRSD01000010.1"/>
</dbReference>
<protein>
    <submittedName>
        <fullName evidence="1">Uncharacterized protein</fullName>
    </submittedName>
</protein>
<evidence type="ECO:0000313" key="2">
    <source>
        <dbReference type="Proteomes" id="UP000324298"/>
    </source>
</evidence>
<dbReference type="AlphaFoldDB" id="A0A5A9X716"/>
<proteinExistence type="predicted"/>